<evidence type="ECO:0000256" key="2">
    <source>
        <dbReference type="ARBA" id="ARBA00022448"/>
    </source>
</evidence>
<evidence type="ECO:0000259" key="10">
    <source>
        <dbReference type="PROSITE" id="PS50928"/>
    </source>
</evidence>
<accession>A0ABR7BSC6</accession>
<dbReference type="InterPro" id="IPR051204">
    <property type="entry name" value="ABC_transp_perm/SBD"/>
</dbReference>
<organism evidence="11 12">
    <name type="scientific">Eggerthella hominis</name>
    <dbReference type="NCBI Taxonomy" id="2763043"/>
    <lineage>
        <taxon>Bacteria</taxon>
        <taxon>Bacillati</taxon>
        <taxon>Actinomycetota</taxon>
        <taxon>Coriobacteriia</taxon>
        <taxon>Eggerthellales</taxon>
        <taxon>Eggerthellaceae</taxon>
        <taxon>Eggerthella</taxon>
    </lineage>
</organism>
<evidence type="ECO:0000256" key="6">
    <source>
        <dbReference type="ARBA" id="ARBA00035642"/>
    </source>
</evidence>
<feature type="transmembrane region" description="Helical" evidence="8">
    <location>
        <begin position="191"/>
        <end position="211"/>
    </location>
</feature>
<dbReference type="InterPro" id="IPR007210">
    <property type="entry name" value="ABC_Gly_betaine_transp_sub-bd"/>
</dbReference>
<dbReference type="SUPFAM" id="SSF161098">
    <property type="entry name" value="MetI-like"/>
    <property type="match status" value="1"/>
</dbReference>
<feature type="transmembrane region" description="Helical" evidence="8">
    <location>
        <begin position="67"/>
        <end position="86"/>
    </location>
</feature>
<evidence type="ECO:0000256" key="1">
    <source>
        <dbReference type="ARBA" id="ARBA00004141"/>
    </source>
</evidence>
<evidence type="ECO:0000313" key="12">
    <source>
        <dbReference type="Proteomes" id="UP000622448"/>
    </source>
</evidence>
<reference evidence="11 12" key="1">
    <citation type="submission" date="2020-08" db="EMBL/GenBank/DDBJ databases">
        <title>Genome public.</title>
        <authorList>
            <person name="Liu C."/>
            <person name="Sun Q."/>
        </authorList>
    </citation>
    <scope>NUCLEOTIDE SEQUENCE [LARGE SCALE GENOMIC DNA]</scope>
    <source>
        <strain evidence="11 12">NSJ-70</strain>
    </source>
</reference>
<dbReference type="InterPro" id="IPR035906">
    <property type="entry name" value="MetI-like_sf"/>
</dbReference>
<keyword evidence="12" id="KW-1185">Reference proteome</keyword>
<dbReference type="Gene3D" id="1.10.3720.10">
    <property type="entry name" value="MetI-like"/>
    <property type="match status" value="1"/>
</dbReference>
<evidence type="ECO:0000256" key="4">
    <source>
        <dbReference type="ARBA" id="ARBA00022989"/>
    </source>
</evidence>
<proteinExistence type="inferred from homology"/>
<comment type="caution">
    <text evidence="11">The sequence shown here is derived from an EMBL/GenBank/DDBJ whole genome shotgun (WGS) entry which is preliminary data.</text>
</comment>
<evidence type="ECO:0000256" key="8">
    <source>
        <dbReference type="RuleBase" id="RU363032"/>
    </source>
</evidence>
<dbReference type="Gene3D" id="3.40.190.10">
    <property type="entry name" value="Periplasmic binding protein-like II"/>
    <property type="match status" value="1"/>
</dbReference>
<feature type="domain" description="ABC transmembrane type-1" evidence="10">
    <location>
        <begin position="32"/>
        <end position="211"/>
    </location>
</feature>
<dbReference type="CDD" id="cd13612">
    <property type="entry name" value="PBP2_ProWX"/>
    <property type="match status" value="1"/>
</dbReference>
<feature type="transmembrane region" description="Helical" evidence="8">
    <location>
        <begin position="92"/>
        <end position="110"/>
    </location>
</feature>
<feature type="transmembrane region" description="Helical" evidence="8">
    <location>
        <begin position="162"/>
        <end position="185"/>
    </location>
</feature>
<dbReference type="Pfam" id="PF04069">
    <property type="entry name" value="OpuAC"/>
    <property type="match status" value="1"/>
</dbReference>
<gene>
    <name evidence="11" type="ORF">H8S61_09845</name>
</gene>
<comment type="similarity">
    <text evidence="6">In the C-terminal section; belongs to the OsmX family.</text>
</comment>
<evidence type="ECO:0000313" key="11">
    <source>
        <dbReference type="EMBL" id="MBC5584496.1"/>
    </source>
</evidence>
<evidence type="ECO:0000256" key="3">
    <source>
        <dbReference type="ARBA" id="ARBA00022692"/>
    </source>
</evidence>
<comment type="subcellular location">
    <subcellularLocation>
        <location evidence="8">Cell membrane</location>
        <topology evidence="8">Multi-pass membrane protein</topology>
    </subcellularLocation>
    <subcellularLocation>
        <location evidence="1">Membrane</location>
        <topology evidence="1">Multi-pass membrane protein</topology>
    </subcellularLocation>
</comment>
<dbReference type="Proteomes" id="UP000622448">
    <property type="component" value="Unassembled WGS sequence"/>
</dbReference>
<comment type="similarity">
    <text evidence="8">Belongs to the binding-protein-dependent transport system permease family.</text>
</comment>
<keyword evidence="5 8" id="KW-0472">Membrane</keyword>
<dbReference type="Gene3D" id="3.40.190.120">
    <property type="entry name" value="Osmoprotection protein (prox), domain 2"/>
    <property type="match status" value="1"/>
</dbReference>
<dbReference type="PROSITE" id="PS50928">
    <property type="entry name" value="ABC_TM1"/>
    <property type="match status" value="1"/>
</dbReference>
<feature type="region of interest" description="Disordered" evidence="9">
    <location>
        <begin position="221"/>
        <end position="242"/>
    </location>
</feature>
<feature type="transmembrane region" description="Helical" evidence="8">
    <location>
        <begin position="247"/>
        <end position="268"/>
    </location>
</feature>
<protein>
    <submittedName>
        <fullName evidence="11">ABC transporter permease subunit</fullName>
    </submittedName>
</protein>
<dbReference type="PANTHER" id="PTHR30177">
    <property type="entry name" value="GLYCINE BETAINE/L-PROLINE TRANSPORT SYSTEM PERMEASE PROTEIN PROW"/>
    <property type="match status" value="1"/>
</dbReference>
<dbReference type="InterPro" id="IPR000515">
    <property type="entry name" value="MetI-like"/>
</dbReference>
<evidence type="ECO:0000256" key="9">
    <source>
        <dbReference type="SAM" id="MobiDB-lite"/>
    </source>
</evidence>
<keyword evidence="4 8" id="KW-1133">Transmembrane helix</keyword>
<feature type="transmembrane region" description="Helical" evidence="8">
    <location>
        <begin position="36"/>
        <end position="60"/>
    </location>
</feature>
<dbReference type="CDD" id="cd06261">
    <property type="entry name" value="TM_PBP2"/>
    <property type="match status" value="1"/>
</dbReference>
<dbReference type="EMBL" id="JACOOA010000004">
    <property type="protein sequence ID" value="MBC5584496.1"/>
    <property type="molecule type" value="Genomic_DNA"/>
</dbReference>
<dbReference type="SUPFAM" id="SSF53850">
    <property type="entry name" value="Periplasmic binding protein-like II"/>
    <property type="match status" value="1"/>
</dbReference>
<sequence>MKGNACESEEHPLIETMFALLVEKRAWFFDLLLQHIGISLISIALAALIGLSLGIAIAAWRRGAKPVLALVNFVYTIPSIALFGFLIPVTGIGDLTAIVALTVYALLPMVRNTYTGLTTIDPAIIEAARGMGSTDRQLLYRIELPLAAPIIMSGIRNMATMTIALAGIASFIGAGGLGVAIYRGITTGNVAMTLAGSVLIALLAIVVDLLLGLAEKSTRRHLEPSSARRRKRSEARRSASPGVRRRTGAVVAAGAAVVLIAGGAFAFANRGGGDDVVNIATKPMTEQYILGEMLNTLIEHDTDLTVELTQGVGGGTSNIEPGMEKGDFDLYPEYTGTGWNAVLKHDDTYDESMFDTMRQEYESQLGLTWVGMYGFNNTFGLAVSKDVAERYNLRTYSDLAKAAGELTLGAEPDFYDRQDGYPGLQEAYGMNFGSTRDMDISLKYQALFENKVDAIVVSTTDGKVADDRLVVLEDDQHFYPSYLCGNVVRQDTLEKHPELRDELLKLQGAITDTDMARMNNAVETQGQEPKAVADAFLAEKGLM</sequence>
<evidence type="ECO:0000256" key="5">
    <source>
        <dbReference type="ARBA" id="ARBA00023136"/>
    </source>
</evidence>
<keyword evidence="2 8" id="KW-0813">Transport</keyword>
<name>A0ABR7BSC6_9ACTN</name>
<dbReference type="PANTHER" id="PTHR30177:SF4">
    <property type="entry name" value="OSMOPROTECTANT IMPORT PERMEASE PROTEIN OSMW"/>
    <property type="match status" value="1"/>
</dbReference>
<dbReference type="Pfam" id="PF00528">
    <property type="entry name" value="BPD_transp_1"/>
    <property type="match status" value="1"/>
</dbReference>
<comment type="similarity">
    <text evidence="7">In the N-terminal section; belongs to the binding-protein-dependent transport system permease family.</text>
</comment>
<evidence type="ECO:0000256" key="7">
    <source>
        <dbReference type="ARBA" id="ARBA00035652"/>
    </source>
</evidence>
<keyword evidence="3 8" id="KW-0812">Transmembrane</keyword>